<gene>
    <name evidence="2" type="ORF">EB796_018589</name>
</gene>
<keyword evidence="3" id="KW-1185">Reference proteome</keyword>
<name>A0A7J7JA45_BUGNE</name>
<feature type="compositionally biased region" description="Low complexity" evidence="1">
    <location>
        <begin position="84"/>
        <end position="95"/>
    </location>
</feature>
<comment type="caution">
    <text evidence="2">The sequence shown here is derived from an EMBL/GenBank/DDBJ whole genome shotgun (WGS) entry which is preliminary data.</text>
</comment>
<protein>
    <submittedName>
        <fullName evidence="2">Uncharacterized protein</fullName>
    </submittedName>
</protein>
<sequence>MEKTEHSNEATSNVAIEVVDGTASSGCESDTGTELGDESLTSLDSACDQTIHQLSIINILEISSSSDSAVSSADIESEQEEAMSNAMSSISSSGSQLEKTVRIQS</sequence>
<feature type="compositionally biased region" description="Low complexity" evidence="1">
    <location>
        <begin position="65"/>
        <end position="74"/>
    </location>
</feature>
<dbReference type="AlphaFoldDB" id="A0A7J7JA45"/>
<feature type="region of interest" description="Disordered" evidence="1">
    <location>
        <begin position="65"/>
        <end position="105"/>
    </location>
</feature>
<feature type="region of interest" description="Disordered" evidence="1">
    <location>
        <begin position="1"/>
        <end position="39"/>
    </location>
</feature>
<dbReference type="Proteomes" id="UP000593567">
    <property type="component" value="Unassembled WGS sequence"/>
</dbReference>
<evidence type="ECO:0000256" key="1">
    <source>
        <dbReference type="SAM" id="MobiDB-lite"/>
    </source>
</evidence>
<feature type="compositionally biased region" description="Polar residues" evidence="1">
    <location>
        <begin position="22"/>
        <end position="32"/>
    </location>
</feature>
<evidence type="ECO:0000313" key="3">
    <source>
        <dbReference type="Proteomes" id="UP000593567"/>
    </source>
</evidence>
<evidence type="ECO:0000313" key="2">
    <source>
        <dbReference type="EMBL" id="KAF6023100.1"/>
    </source>
</evidence>
<accession>A0A7J7JA45</accession>
<feature type="compositionally biased region" description="Polar residues" evidence="1">
    <location>
        <begin position="96"/>
        <end position="105"/>
    </location>
</feature>
<organism evidence="2 3">
    <name type="scientific">Bugula neritina</name>
    <name type="common">Brown bryozoan</name>
    <name type="synonym">Sertularia neritina</name>
    <dbReference type="NCBI Taxonomy" id="10212"/>
    <lineage>
        <taxon>Eukaryota</taxon>
        <taxon>Metazoa</taxon>
        <taxon>Spiralia</taxon>
        <taxon>Lophotrochozoa</taxon>
        <taxon>Bryozoa</taxon>
        <taxon>Gymnolaemata</taxon>
        <taxon>Cheilostomatida</taxon>
        <taxon>Flustrina</taxon>
        <taxon>Buguloidea</taxon>
        <taxon>Bugulidae</taxon>
        <taxon>Bugula</taxon>
    </lineage>
</organism>
<reference evidence="2" key="1">
    <citation type="submission" date="2020-06" db="EMBL/GenBank/DDBJ databases">
        <title>Draft genome of Bugula neritina, a colonial animal packing powerful symbionts and potential medicines.</title>
        <authorList>
            <person name="Rayko M."/>
        </authorList>
    </citation>
    <scope>NUCLEOTIDE SEQUENCE [LARGE SCALE GENOMIC DNA]</scope>
    <source>
        <strain evidence="2">Kwan_BN1</strain>
    </source>
</reference>
<proteinExistence type="predicted"/>
<dbReference type="EMBL" id="VXIV02002763">
    <property type="protein sequence ID" value="KAF6023100.1"/>
    <property type="molecule type" value="Genomic_DNA"/>
</dbReference>